<organism evidence="1 2">
    <name type="scientific">Aromia moschata</name>
    <dbReference type="NCBI Taxonomy" id="1265417"/>
    <lineage>
        <taxon>Eukaryota</taxon>
        <taxon>Metazoa</taxon>
        <taxon>Ecdysozoa</taxon>
        <taxon>Arthropoda</taxon>
        <taxon>Hexapoda</taxon>
        <taxon>Insecta</taxon>
        <taxon>Pterygota</taxon>
        <taxon>Neoptera</taxon>
        <taxon>Endopterygota</taxon>
        <taxon>Coleoptera</taxon>
        <taxon>Polyphaga</taxon>
        <taxon>Cucujiformia</taxon>
        <taxon>Chrysomeloidea</taxon>
        <taxon>Cerambycidae</taxon>
        <taxon>Cerambycinae</taxon>
        <taxon>Callichromatini</taxon>
        <taxon>Aromia</taxon>
    </lineage>
</organism>
<sequence>MFHIDAALQTPLIVFYGKKYMGILSLIEILEWVGTGTFGVETKNWTFSTKHRTTTLFLDARFANQVGIFRE</sequence>
<evidence type="ECO:0000313" key="1">
    <source>
        <dbReference type="EMBL" id="KAJ8959975.1"/>
    </source>
</evidence>
<dbReference type="EMBL" id="JAPWTK010000010">
    <property type="protein sequence ID" value="KAJ8959975.1"/>
    <property type="molecule type" value="Genomic_DNA"/>
</dbReference>
<gene>
    <name evidence="1" type="ORF">NQ318_009408</name>
</gene>
<dbReference type="Proteomes" id="UP001162162">
    <property type="component" value="Unassembled WGS sequence"/>
</dbReference>
<protein>
    <submittedName>
        <fullName evidence="1">Uncharacterized protein</fullName>
    </submittedName>
</protein>
<evidence type="ECO:0000313" key="2">
    <source>
        <dbReference type="Proteomes" id="UP001162162"/>
    </source>
</evidence>
<name>A0AAV8Z9M2_9CUCU</name>
<dbReference type="AlphaFoldDB" id="A0AAV8Z9M2"/>
<proteinExistence type="predicted"/>
<keyword evidence="2" id="KW-1185">Reference proteome</keyword>
<comment type="caution">
    <text evidence="1">The sequence shown here is derived from an EMBL/GenBank/DDBJ whole genome shotgun (WGS) entry which is preliminary data.</text>
</comment>
<reference evidence="1" key="1">
    <citation type="journal article" date="2023" name="Insect Mol. Biol.">
        <title>Genome sequencing provides insights into the evolution of gene families encoding plant cell wall-degrading enzymes in longhorned beetles.</title>
        <authorList>
            <person name="Shin N.R."/>
            <person name="Okamura Y."/>
            <person name="Kirsch R."/>
            <person name="Pauchet Y."/>
        </authorList>
    </citation>
    <scope>NUCLEOTIDE SEQUENCE</scope>
    <source>
        <strain evidence="1">AMC_N1</strain>
    </source>
</reference>
<accession>A0AAV8Z9M2</accession>